<dbReference type="Proteomes" id="UP001208570">
    <property type="component" value="Unassembled WGS sequence"/>
</dbReference>
<feature type="domain" description="Integrin alpha third immunoglobulin-like" evidence="16">
    <location>
        <begin position="499"/>
        <end position="692"/>
    </location>
</feature>
<dbReference type="AlphaFoldDB" id="A0AAD9J034"/>
<comment type="similarity">
    <text evidence="2 13">Belongs to the integrin alpha chain family.</text>
</comment>
<sequence length="803" mass="88945">MIQDINDKTNVVETTDSLGKEDSSYHGYAVAVGNFDGDNSPDIVASAPRLNNEGGAVKIYNKRLTVLNTLLGTGQIGEYFGYSLAVADFNGDGLDDVVVGAPFYADQQTNKYEIGHAYVFYQTREHKLILRLIEGDKEIKARFGTSLSSLGDVNNDGFNDLIVGAPYGGTDAMGVVYIFQGGPRGILPKYSQKINGRDISNTLMTFGYSVKGGMDQDGNLYPDIVIGAYDSAEAVFLRTRPVIKVRTDVITTPSTVNLEKHECKLGNGSSVTWQVQRDWCTSSIFRRVCLILARVFQVRLRLPFLLFPSEIQVKWHLDASRIQDARVYYLDGLETDRRKEAIVRLTLADDPVCHQSNIALKVRSILTDINQEAIQDKLSAIVIKISYSLVLGPPVPDQLQPILDHYTSTTVNTSKTTVSCTMQSNPEQTLVCNIGNPLPANRTVKFSIRMQPQNISSKTDVLSFDAVVNSTNPDNDTDVYDNFMTAIIKMTVAIDIITTGVSTPEQVLYNSTTVELISTEEDIGPEFVHRYVVTNNGPSTLKSLALDIFWPETLADGSMIFYLTRVPEVKQSKGHCIVNIIEPRNVTDMVYKPDDNGGLLKSALRFMFGEKTNEDQTGEKNFKISCAGDQRDYCKKIQCVTGKMEESESIIIEVHSRVFINSMVTVLDAYRGVIVTSLANAIVTSLPYENIVLNESLSHDSTVETFVTAIGIGAGSSEVPWWVIALAIIGGALMLMLVVIGLWKCGFFERKKLEDEEHLDKEEENTLMGSETNDKNGHTKPPPKVQLDPQSKNLYKELPDEDF</sequence>
<comment type="caution">
    <text evidence="17">The sequence shown here is derived from an EMBL/GenBank/DDBJ whole genome shotgun (WGS) entry which is preliminary data.</text>
</comment>
<keyword evidence="8 13" id="KW-0401">Integrin</keyword>
<dbReference type="InterPro" id="IPR013519">
    <property type="entry name" value="Int_alpha_beta-p"/>
</dbReference>
<feature type="repeat" description="FG-GAP" evidence="12">
    <location>
        <begin position="11"/>
        <end position="67"/>
    </location>
</feature>
<dbReference type="GO" id="GO:0005178">
    <property type="term" value="F:integrin binding"/>
    <property type="evidence" value="ECO:0007669"/>
    <property type="project" value="TreeGrafter"/>
</dbReference>
<dbReference type="GO" id="GO:0007229">
    <property type="term" value="P:integrin-mediated signaling pathway"/>
    <property type="evidence" value="ECO:0007669"/>
    <property type="project" value="UniProtKB-KW"/>
</dbReference>
<dbReference type="Pfam" id="PF20805">
    <property type="entry name" value="Integrin_A_Ig_2"/>
    <property type="match status" value="1"/>
</dbReference>
<dbReference type="SMART" id="SM00191">
    <property type="entry name" value="Int_alpha"/>
    <property type="match status" value="4"/>
</dbReference>
<keyword evidence="18" id="KW-1185">Reference proteome</keyword>
<dbReference type="SUPFAM" id="SSF69179">
    <property type="entry name" value="Integrin domains"/>
    <property type="match status" value="3"/>
</dbReference>
<keyword evidence="7 13" id="KW-1133">Transmembrane helix</keyword>
<evidence type="ECO:0000256" key="8">
    <source>
        <dbReference type="ARBA" id="ARBA00023037"/>
    </source>
</evidence>
<feature type="repeat" description="FG-GAP" evidence="12">
    <location>
        <begin position="68"/>
        <end position="129"/>
    </location>
</feature>
<protein>
    <recommendedName>
        <fullName evidence="19">Integrin alpha-2 domain-containing protein</fullName>
    </recommendedName>
</protein>
<dbReference type="InterPro" id="IPR013517">
    <property type="entry name" value="FG-GAP"/>
</dbReference>
<dbReference type="PROSITE" id="PS51470">
    <property type="entry name" value="FG_GAP"/>
    <property type="match status" value="4"/>
</dbReference>
<evidence type="ECO:0000256" key="2">
    <source>
        <dbReference type="ARBA" id="ARBA00008054"/>
    </source>
</evidence>
<evidence type="ECO:0000256" key="11">
    <source>
        <dbReference type="ARBA" id="ARBA00023180"/>
    </source>
</evidence>
<feature type="transmembrane region" description="Helical" evidence="13">
    <location>
        <begin position="721"/>
        <end position="743"/>
    </location>
</feature>
<keyword evidence="5" id="KW-0677">Repeat</keyword>
<dbReference type="InterPro" id="IPR000413">
    <property type="entry name" value="Integrin_alpha"/>
</dbReference>
<dbReference type="GO" id="GO:0007160">
    <property type="term" value="P:cell-matrix adhesion"/>
    <property type="evidence" value="ECO:0007669"/>
    <property type="project" value="TreeGrafter"/>
</dbReference>
<evidence type="ECO:0008006" key="19">
    <source>
        <dbReference type="Google" id="ProtNLM"/>
    </source>
</evidence>
<feature type="compositionally biased region" description="Basic and acidic residues" evidence="14">
    <location>
        <begin position="794"/>
        <end position="803"/>
    </location>
</feature>
<evidence type="ECO:0000256" key="13">
    <source>
        <dbReference type="RuleBase" id="RU003762"/>
    </source>
</evidence>
<evidence type="ECO:0000313" key="17">
    <source>
        <dbReference type="EMBL" id="KAK2143460.1"/>
    </source>
</evidence>
<dbReference type="Gene3D" id="2.130.10.130">
    <property type="entry name" value="Integrin alpha, N-terminal"/>
    <property type="match status" value="1"/>
</dbReference>
<dbReference type="GO" id="GO:0008305">
    <property type="term" value="C:integrin complex"/>
    <property type="evidence" value="ECO:0007669"/>
    <property type="project" value="InterPro"/>
</dbReference>
<name>A0AAD9J034_9ANNE</name>
<gene>
    <name evidence="17" type="ORF">LSH36_839g04078</name>
</gene>
<keyword evidence="4" id="KW-0732">Signal</keyword>
<keyword evidence="3 13" id="KW-0812">Transmembrane</keyword>
<dbReference type="GO" id="GO:0009897">
    <property type="term" value="C:external side of plasma membrane"/>
    <property type="evidence" value="ECO:0007669"/>
    <property type="project" value="TreeGrafter"/>
</dbReference>
<organism evidence="17 18">
    <name type="scientific">Paralvinella palmiformis</name>
    <dbReference type="NCBI Taxonomy" id="53620"/>
    <lineage>
        <taxon>Eukaryota</taxon>
        <taxon>Metazoa</taxon>
        <taxon>Spiralia</taxon>
        <taxon>Lophotrochozoa</taxon>
        <taxon>Annelida</taxon>
        <taxon>Polychaeta</taxon>
        <taxon>Sedentaria</taxon>
        <taxon>Canalipalpata</taxon>
        <taxon>Terebellida</taxon>
        <taxon>Terebelliformia</taxon>
        <taxon>Alvinellidae</taxon>
        <taxon>Paralvinella</taxon>
    </lineage>
</organism>
<keyword evidence="11" id="KW-0325">Glycoprotein</keyword>
<evidence type="ECO:0000256" key="4">
    <source>
        <dbReference type="ARBA" id="ARBA00022729"/>
    </source>
</evidence>
<accession>A0AAD9J034</accession>
<comment type="subcellular location">
    <subcellularLocation>
        <location evidence="1 13">Membrane</location>
        <topology evidence="1 13">Single-pass type I membrane protein</topology>
    </subcellularLocation>
</comment>
<dbReference type="Gene3D" id="2.60.40.1460">
    <property type="entry name" value="Integrin domains. Chain A, domain 2"/>
    <property type="match status" value="1"/>
</dbReference>
<reference evidence="17" key="1">
    <citation type="journal article" date="2023" name="Mol. Biol. Evol.">
        <title>Third-Generation Sequencing Reveals the Adaptive Role of the Epigenome in Three Deep-Sea Polychaetes.</title>
        <authorList>
            <person name="Perez M."/>
            <person name="Aroh O."/>
            <person name="Sun Y."/>
            <person name="Lan Y."/>
            <person name="Juniper S.K."/>
            <person name="Young C.R."/>
            <person name="Angers B."/>
            <person name="Qian P.Y."/>
        </authorList>
    </citation>
    <scope>NUCLEOTIDE SEQUENCE</scope>
    <source>
        <strain evidence="17">P08H-3</strain>
    </source>
</reference>
<evidence type="ECO:0000259" key="16">
    <source>
        <dbReference type="Pfam" id="PF20806"/>
    </source>
</evidence>
<keyword evidence="9 13" id="KW-0472">Membrane</keyword>
<dbReference type="PRINTS" id="PR01185">
    <property type="entry name" value="INTEGRINA"/>
</dbReference>
<evidence type="ECO:0000256" key="1">
    <source>
        <dbReference type="ARBA" id="ARBA00004479"/>
    </source>
</evidence>
<dbReference type="GO" id="GO:0098609">
    <property type="term" value="P:cell-cell adhesion"/>
    <property type="evidence" value="ECO:0007669"/>
    <property type="project" value="TreeGrafter"/>
</dbReference>
<evidence type="ECO:0000313" key="18">
    <source>
        <dbReference type="Proteomes" id="UP001208570"/>
    </source>
</evidence>
<dbReference type="Pfam" id="PF20806">
    <property type="entry name" value="Integrin_A_Ig_3"/>
    <property type="match status" value="1"/>
</dbReference>
<dbReference type="Pfam" id="PF01839">
    <property type="entry name" value="FG-GAP"/>
    <property type="match status" value="3"/>
</dbReference>
<evidence type="ECO:0000256" key="6">
    <source>
        <dbReference type="ARBA" id="ARBA00022889"/>
    </source>
</evidence>
<evidence type="ECO:0000256" key="9">
    <source>
        <dbReference type="ARBA" id="ARBA00023136"/>
    </source>
</evidence>
<evidence type="ECO:0000256" key="7">
    <source>
        <dbReference type="ARBA" id="ARBA00022989"/>
    </source>
</evidence>
<feature type="domain" description="Integrin alpha second immunoglobulin-like" evidence="15">
    <location>
        <begin position="406"/>
        <end position="480"/>
    </location>
</feature>
<dbReference type="Gene3D" id="2.60.40.1530">
    <property type="entry name" value="ntegrin, alpha v. Chain A, domain 4"/>
    <property type="match status" value="1"/>
</dbReference>
<evidence type="ECO:0000256" key="14">
    <source>
        <dbReference type="SAM" id="MobiDB-lite"/>
    </source>
</evidence>
<feature type="repeat" description="FG-GAP" evidence="12">
    <location>
        <begin position="192"/>
        <end position="254"/>
    </location>
</feature>
<dbReference type="GO" id="GO:0033627">
    <property type="term" value="P:cell adhesion mediated by integrin"/>
    <property type="evidence" value="ECO:0007669"/>
    <property type="project" value="TreeGrafter"/>
</dbReference>
<evidence type="ECO:0000256" key="12">
    <source>
        <dbReference type="PROSITE-ProRule" id="PRU00803"/>
    </source>
</evidence>
<evidence type="ECO:0000256" key="3">
    <source>
        <dbReference type="ARBA" id="ARBA00022692"/>
    </source>
</evidence>
<evidence type="ECO:0000256" key="10">
    <source>
        <dbReference type="ARBA" id="ARBA00023170"/>
    </source>
</evidence>
<evidence type="ECO:0000259" key="15">
    <source>
        <dbReference type="Pfam" id="PF20805"/>
    </source>
</evidence>
<evidence type="ECO:0000256" key="5">
    <source>
        <dbReference type="ARBA" id="ARBA00022737"/>
    </source>
</evidence>
<dbReference type="SUPFAM" id="SSF69318">
    <property type="entry name" value="Integrin alpha N-terminal domain"/>
    <property type="match status" value="1"/>
</dbReference>
<dbReference type="InterPro" id="IPR032695">
    <property type="entry name" value="Integrin_dom_sf"/>
</dbReference>
<dbReference type="InterPro" id="IPR048285">
    <property type="entry name" value="Integrin_alpha_Ig-like_2"/>
</dbReference>
<dbReference type="Gene3D" id="1.20.5.930">
    <property type="entry name" value="Bicelle-embedded integrin alpha(iib) transmembrane segment"/>
    <property type="match status" value="1"/>
</dbReference>
<dbReference type="InterPro" id="IPR018184">
    <property type="entry name" value="Integrin_alpha_C_CS"/>
</dbReference>
<feature type="repeat" description="FG-GAP" evidence="12">
    <location>
        <begin position="130"/>
        <end position="188"/>
    </location>
</feature>
<dbReference type="InterPro" id="IPR028994">
    <property type="entry name" value="Integrin_alpha_N"/>
</dbReference>
<proteinExistence type="inferred from homology"/>
<keyword evidence="6 13" id="KW-0130">Cell adhesion</keyword>
<dbReference type="PANTHER" id="PTHR23220:SF122">
    <property type="entry name" value="INTEGRIN ALPHA-PS1"/>
    <property type="match status" value="1"/>
</dbReference>
<dbReference type="EMBL" id="JAODUP010000839">
    <property type="protein sequence ID" value="KAK2143460.1"/>
    <property type="molecule type" value="Genomic_DNA"/>
</dbReference>
<keyword evidence="10 13" id="KW-0675">Receptor</keyword>
<dbReference type="PROSITE" id="PS00242">
    <property type="entry name" value="INTEGRIN_ALPHA"/>
    <property type="match status" value="1"/>
</dbReference>
<dbReference type="InterPro" id="IPR048286">
    <property type="entry name" value="Integrin_alpha_Ig-like_3"/>
</dbReference>
<feature type="region of interest" description="Disordered" evidence="14">
    <location>
        <begin position="757"/>
        <end position="803"/>
    </location>
</feature>
<dbReference type="PANTHER" id="PTHR23220">
    <property type="entry name" value="INTEGRIN ALPHA"/>
    <property type="match status" value="1"/>
</dbReference>